<keyword evidence="1" id="KW-1133">Transmembrane helix</keyword>
<sequence length="66" mass="7250">MELMMNNGMTELSNKEMYEVMGGITKLEVAGWVVIAASFLLASTADWAIGKVLDWGYETVAGMMGW</sequence>
<keyword evidence="1" id="KW-0472">Membrane</keyword>
<organism evidence="2 3">
    <name type="scientific">Acetobacterium tundrae</name>
    <dbReference type="NCBI Taxonomy" id="132932"/>
    <lineage>
        <taxon>Bacteria</taxon>
        <taxon>Bacillati</taxon>
        <taxon>Bacillota</taxon>
        <taxon>Clostridia</taxon>
        <taxon>Eubacteriales</taxon>
        <taxon>Eubacteriaceae</taxon>
        <taxon>Acetobacterium</taxon>
    </lineage>
</organism>
<dbReference type="Proteomes" id="UP000653358">
    <property type="component" value="Unassembled WGS sequence"/>
</dbReference>
<evidence type="ECO:0000256" key="1">
    <source>
        <dbReference type="SAM" id="Phobius"/>
    </source>
</evidence>
<dbReference type="EMBL" id="WJBB01000043">
    <property type="protein sequence ID" value="MBC3798635.1"/>
    <property type="molecule type" value="Genomic_DNA"/>
</dbReference>
<evidence type="ECO:0000313" key="2">
    <source>
        <dbReference type="EMBL" id="MBC3798635.1"/>
    </source>
</evidence>
<gene>
    <name evidence="2" type="ORF">GH807_16580</name>
</gene>
<accession>A0ABR6WQA4</accession>
<evidence type="ECO:0008006" key="4">
    <source>
        <dbReference type="Google" id="ProtNLM"/>
    </source>
</evidence>
<reference evidence="2 3" key="1">
    <citation type="journal article" date="2020" name="mSystems">
        <title>Defining Genomic and Predicted Metabolic Features of the Acetobacterium Genus.</title>
        <authorList>
            <person name="Ross D.E."/>
            <person name="Marshall C.W."/>
            <person name="Gulliver D."/>
            <person name="May H.D."/>
            <person name="Norman R.S."/>
        </authorList>
    </citation>
    <scope>NUCLEOTIDE SEQUENCE [LARGE SCALE GENOMIC DNA]</scope>
    <source>
        <strain evidence="2 3">DSM 9173</strain>
    </source>
</reference>
<dbReference type="RefSeq" id="WP_148605707.1">
    <property type="nucleotide sequence ID" value="NZ_RXYB01000023.1"/>
</dbReference>
<evidence type="ECO:0000313" key="3">
    <source>
        <dbReference type="Proteomes" id="UP000653358"/>
    </source>
</evidence>
<name>A0ABR6WQA4_9FIRM</name>
<keyword evidence="1" id="KW-0812">Transmembrane</keyword>
<proteinExistence type="predicted"/>
<feature type="transmembrane region" description="Helical" evidence="1">
    <location>
        <begin position="20"/>
        <end position="42"/>
    </location>
</feature>
<comment type="caution">
    <text evidence="2">The sequence shown here is derived from an EMBL/GenBank/DDBJ whole genome shotgun (WGS) entry which is preliminary data.</text>
</comment>
<protein>
    <recommendedName>
        <fullName evidence="4">Class IIb bacteriocin, lactobin A/cerein 7B family</fullName>
    </recommendedName>
</protein>
<keyword evidence="3" id="KW-1185">Reference proteome</keyword>